<keyword evidence="3" id="KW-1185">Reference proteome</keyword>
<protein>
    <submittedName>
        <fullName evidence="2">Uncharacterized protein</fullName>
    </submittedName>
</protein>
<reference evidence="2 3" key="1">
    <citation type="submission" date="2019-04" db="EMBL/GenBank/DDBJ databases">
        <title>High contiguity whole genome sequence and gene annotation resource for two Venturia nashicola isolates.</title>
        <authorList>
            <person name="Prokchorchik M."/>
            <person name="Won K."/>
            <person name="Lee Y."/>
            <person name="Choi E.D."/>
            <person name="Segonzac C."/>
            <person name="Sohn K.H."/>
        </authorList>
    </citation>
    <scope>NUCLEOTIDE SEQUENCE [LARGE SCALE GENOMIC DNA]</scope>
    <source>
        <strain evidence="2 3">PRI2</strain>
    </source>
</reference>
<dbReference type="Proteomes" id="UP000298493">
    <property type="component" value="Unassembled WGS sequence"/>
</dbReference>
<dbReference type="AlphaFoldDB" id="A0A4Z1NFY1"/>
<organism evidence="2 3">
    <name type="scientific">Venturia nashicola</name>
    <dbReference type="NCBI Taxonomy" id="86259"/>
    <lineage>
        <taxon>Eukaryota</taxon>
        <taxon>Fungi</taxon>
        <taxon>Dikarya</taxon>
        <taxon>Ascomycota</taxon>
        <taxon>Pezizomycotina</taxon>
        <taxon>Dothideomycetes</taxon>
        <taxon>Pleosporomycetidae</taxon>
        <taxon>Venturiales</taxon>
        <taxon>Venturiaceae</taxon>
        <taxon>Venturia</taxon>
    </lineage>
</organism>
<accession>A0A4Z1NFY1</accession>
<evidence type="ECO:0000256" key="1">
    <source>
        <dbReference type="SAM" id="MobiDB-lite"/>
    </source>
</evidence>
<name>A0A4Z1NFY1_9PEZI</name>
<dbReference type="EMBL" id="SNSC02000023">
    <property type="protein sequence ID" value="TID14261.1"/>
    <property type="molecule type" value="Genomic_DNA"/>
</dbReference>
<feature type="compositionally biased region" description="Polar residues" evidence="1">
    <location>
        <begin position="55"/>
        <end position="73"/>
    </location>
</feature>
<feature type="compositionally biased region" description="Polar residues" evidence="1">
    <location>
        <begin position="24"/>
        <end position="48"/>
    </location>
</feature>
<feature type="region of interest" description="Disordered" evidence="1">
    <location>
        <begin position="1"/>
        <end position="86"/>
    </location>
</feature>
<evidence type="ECO:0000313" key="2">
    <source>
        <dbReference type="EMBL" id="TID14261.1"/>
    </source>
</evidence>
<proteinExistence type="predicted"/>
<gene>
    <name evidence="2" type="ORF">E6O75_ATG09340</name>
</gene>
<evidence type="ECO:0000313" key="3">
    <source>
        <dbReference type="Proteomes" id="UP000298493"/>
    </source>
</evidence>
<comment type="caution">
    <text evidence="2">The sequence shown here is derived from an EMBL/GenBank/DDBJ whole genome shotgun (WGS) entry which is preliminary data.</text>
</comment>
<sequence>MLAEPDSASAYIVSPGQMAKLPSHQPNIHLTPRNTSKNNAMATGSAQTRKGLYHQLSTQSYSSIQPQNRSSPLPKSGPPNARTSLKAWTFGENPTSGCLRSYIRRIPSLGLAVFGILHARFM</sequence>